<evidence type="ECO:0000313" key="2">
    <source>
        <dbReference type="Proteomes" id="UP001162261"/>
    </source>
</evidence>
<comment type="caution">
    <text evidence="1">The sequence shown here is derived from an EMBL/GenBank/DDBJ whole genome shotgun (WGS) entry which is preliminary data.</text>
</comment>
<proteinExistence type="predicted"/>
<evidence type="ECO:0008006" key="3">
    <source>
        <dbReference type="Google" id="ProtNLM"/>
    </source>
</evidence>
<organism evidence="1 2">
    <name type="scientific">Acinetobacter johnsonii</name>
    <dbReference type="NCBI Taxonomy" id="40214"/>
    <lineage>
        <taxon>Bacteria</taxon>
        <taxon>Pseudomonadati</taxon>
        <taxon>Pseudomonadota</taxon>
        <taxon>Gammaproteobacteria</taxon>
        <taxon>Moraxellales</taxon>
        <taxon>Moraxellaceae</taxon>
        <taxon>Acinetobacter</taxon>
    </lineage>
</organism>
<reference evidence="1" key="1">
    <citation type="submission" date="2022-09" db="EMBL/GenBank/DDBJ databases">
        <title>Intensive care unit water sources are persistently colonized with multi-drug resistant bacteria and are the site of extensive horizontal gene transfer of antibiotic resistance genes.</title>
        <authorList>
            <person name="Diorio-Toth L."/>
        </authorList>
    </citation>
    <scope>NUCLEOTIDE SEQUENCE</scope>
    <source>
        <strain evidence="1">GD03649</strain>
    </source>
</reference>
<evidence type="ECO:0000313" key="1">
    <source>
        <dbReference type="EMBL" id="MDH2171338.1"/>
    </source>
</evidence>
<dbReference type="AlphaFoldDB" id="A0AA42XEB2"/>
<gene>
    <name evidence="1" type="ORF">N5J46_02570</name>
</gene>
<sequence>MRIQEIKQYRNNRVERGAEPIKNFCNVCIECSTASEQLLVSNYENEFSHLIERSIVISFISAVEVYYKDIVDTIFRLCHSEFIKEPLKHIHQNKYDINELVDMHVNMIHPCELVTNGLSFQNIESIERVFSKFLKKGFWSSLNGMQFRFKNMPEKIAIYEDKYLQSLKFLFNLRHELVHDAAKRKFIDSNLIEHIDNASFCIMFSNIVLLNMINENIDPELELDKLKNNKLNSL</sequence>
<accession>A0AA42XEB2</accession>
<protein>
    <recommendedName>
        <fullName evidence="3">RiboL-PSP-HEPN domain-containing protein</fullName>
    </recommendedName>
</protein>
<dbReference type="Proteomes" id="UP001162261">
    <property type="component" value="Unassembled WGS sequence"/>
</dbReference>
<dbReference type="EMBL" id="JAOCLH010000003">
    <property type="protein sequence ID" value="MDH2171338.1"/>
    <property type="molecule type" value="Genomic_DNA"/>
</dbReference>
<dbReference type="RefSeq" id="WP_195728767.1">
    <property type="nucleotide sequence ID" value="NZ_CP059080.1"/>
</dbReference>
<name>A0AA42XEB2_ACIJO</name>